<feature type="coiled-coil region" evidence="1">
    <location>
        <begin position="1319"/>
        <end position="1346"/>
    </location>
</feature>
<accession>A0A0R2YDI6</accession>
<feature type="compositionally biased region" description="Pro residues" evidence="2">
    <location>
        <begin position="1238"/>
        <end position="1248"/>
    </location>
</feature>
<dbReference type="RefSeq" id="WP_057012192.1">
    <property type="nucleotide sequence ID" value="NZ_JYLH01000005.1"/>
</dbReference>
<dbReference type="PATRIC" id="fig|75588.4.peg.4602"/>
<gene>
    <name evidence="3" type="ORF">TU73_10995</name>
</gene>
<sequence length="1545" mass="171956">MTSTPQNSASLRQTHIEHIKALFRDPPSLQAVAQEAAQAYLNEQTKLWPAGLLYLATPTADNTSFTYQSLPELVVQRLADARPTLLVENYHVVVHRVREVYAPGGPTLAELERLINHCGPALLTSYAQRLQTWWRESVPANRVRWGALSDHLMALLYDSPKPPGMDAARFATLFPRALLRPSRPDPQWDAQEGPLQLRTVHLLGAGQTGEQAQMLPLLVLSHASNTLLFSPASGIHVLDSLDDIGAWLPAYTSAALTDAADQWFTQQVQGDPFDALAASYLARQLLEIDSIQRNVPRTAEEYPALLTYITNPRRWFIGELSTRQQRLRQALPLWLAQASAEDSIAYAHLLQQWVLAQHESGASSFLDGIESIEACAERRLQHCLKRQPGATAIRLDEVSLTFERIIAAPVPVPGGFIAGEVEPVTLTLTELALENLAGFTHTAKRITLSGAAAPAWLTYERIKQCVNEADVGQVYPALLKKSLIDDVAEATRRRQQFSRQLRVQLPMLALESKIKGEHGLTLSGFQRVRAALQASAGERTVQGQAVALWPLAFKASEHARADEAANMFVIGPLEGDSGPHLLYRPLFSPPLQEYASLEALFTAIKTPGALQDNVLAWIAASRQAVYANNGFNEPHIRRFLPGDEFTVYEKPAPAQLSKQVVTSDPAHQVFSATANALVTLADRQSVSNAEQRWRSLKNAGWLLFNTLLPLLNGPLKLGGGLVQLVDSAQHDIEGLSSGDGQTRSVALTDLFANLMAIVAHQAAPEDAHQSLALEHPVFAPLARVGAAQAAHRVLPLTAVPVPATFQPPMRWANARQVLTAQQRARLEPLRLKTFAKPWPTTLENAETRGATWGLLRDTSQVPQQWQALVQGALYRVQVKQGKVRVVSADGATLGPWLRHVGRGQWDFDLRLRLAGGNADEALERTRQAPPATLAALEVEYEKAKANHTRATTAMGLARTLANRPAGQITEQQRSQAWERYAREMSNTFTSAQNELEILKRMRELAPRPDYEKKLCDALESVILTARLLDSDSRHHITTLNARLRPLLDRLSDETADEAESDINRQDHAELGMIMRELATVQDNAIRVRTLEAGYLDELNRVPRLGRNKAKGLAIIARPSIRDLQSLQLTTLWGISIDVAGPAMSDDFFNSVSETVNRARRASRTLADLQQIQTTPSERIELLKHVDGIYAQTDDQIEFWRAMEPDKFDLGYLQKLQELLARLHQEVEKDLADLLQPEQAPPLPSPAPAPQGSRRKKIIRTRNQDMYVAQIREATQQAPATAELHEAGGEVIGSFTEAQDGVWDSIKPAPRPDAQLGSLMKKAQALLDDESRAIQQVEALIERVNDVSSLEYLLEAQANTRLWTAEAIVRRRQGMETTRLLAAQQAKALAMERELRLAVDRLKAAGLDARIRATLARPTTQEHVDFLHRHDKVRIFRQGPRVRLEGKADDYLQVYKVVDARDINRALCFAHFHYKRSQGPDDHYEGDPHLKSPEQERLGRRAQARVEAQAFARMRTGQTGRVRQTLEIDRAKITRPFARRLFFSVD</sequence>
<protein>
    <submittedName>
        <fullName evidence="3">Uncharacterized protein</fullName>
    </submittedName>
</protein>
<organism evidence="3 4">
    <name type="scientific">Pseudomonas libanensis</name>
    <dbReference type="NCBI Taxonomy" id="75588"/>
    <lineage>
        <taxon>Bacteria</taxon>
        <taxon>Pseudomonadati</taxon>
        <taxon>Pseudomonadota</taxon>
        <taxon>Gammaproteobacteria</taxon>
        <taxon>Pseudomonadales</taxon>
        <taxon>Pseudomonadaceae</taxon>
        <taxon>Pseudomonas</taxon>
    </lineage>
</organism>
<evidence type="ECO:0000313" key="4">
    <source>
        <dbReference type="Proteomes" id="UP000051446"/>
    </source>
</evidence>
<dbReference type="EMBL" id="JYLH01000005">
    <property type="protein sequence ID" value="KRP46479.1"/>
    <property type="molecule type" value="Genomic_DNA"/>
</dbReference>
<feature type="compositionally biased region" description="Basic and acidic residues" evidence="2">
    <location>
        <begin position="1477"/>
        <end position="1498"/>
    </location>
</feature>
<feature type="region of interest" description="Disordered" evidence="2">
    <location>
        <begin position="1477"/>
        <end position="1499"/>
    </location>
</feature>
<evidence type="ECO:0000256" key="1">
    <source>
        <dbReference type="SAM" id="Coils"/>
    </source>
</evidence>
<name>A0A0R2YDI6_9PSED</name>
<proteinExistence type="predicted"/>
<keyword evidence="1" id="KW-0175">Coiled coil</keyword>
<feature type="region of interest" description="Disordered" evidence="2">
    <location>
        <begin position="1235"/>
        <end position="1255"/>
    </location>
</feature>
<evidence type="ECO:0000313" key="3">
    <source>
        <dbReference type="EMBL" id="KRP46479.1"/>
    </source>
</evidence>
<evidence type="ECO:0000256" key="2">
    <source>
        <dbReference type="SAM" id="MobiDB-lite"/>
    </source>
</evidence>
<dbReference type="Proteomes" id="UP000051446">
    <property type="component" value="Unassembled WGS sequence"/>
</dbReference>
<comment type="caution">
    <text evidence="3">The sequence shown here is derived from an EMBL/GenBank/DDBJ whole genome shotgun (WGS) entry which is preliminary data.</text>
</comment>
<reference evidence="3 4" key="1">
    <citation type="submission" date="2015-02" db="EMBL/GenBank/DDBJ databases">
        <title>Pseudomonas helleri sp. nov. and Pseudomonas weihenstephanensis sp. nov., isolated from raw cows milk.</title>
        <authorList>
            <person name="von Neubeck M."/>
            <person name="Huptas C."/>
            <person name="Wenning M."/>
            <person name="Scherer S."/>
        </authorList>
    </citation>
    <scope>NUCLEOTIDE SEQUENCE [LARGE SCALE GENOMIC DNA]</scope>
    <source>
        <strain evidence="3 4">DSM 17149</strain>
    </source>
</reference>